<sequence>METLLIIQKELEEMPKPSYASVAGTAPETTTTSPTPPPPPTTPKTKRVPKTPTLLTELGTFKTVQRELIVHLTAIISPSVTAYTILATANKAIAKKMVQFCLARRTRRENILLQTNHTTSASSAMPHKTLLSTALNAIGWHTGTIRPNAKWTSFLVHNIPMSLGPDSTSWVASAIEETYPSLLLCRPPHWLTTNKERKEKTHSTMVITLPFALTIDTLGTKYLTLFNKDCRLAPYSLPPPPPPTPPTPTTTPP</sequence>
<evidence type="ECO:0000313" key="3">
    <source>
        <dbReference type="Proteomes" id="UP001447188"/>
    </source>
</evidence>
<comment type="caution">
    <text evidence="2">The sequence shown here is derived from an EMBL/GenBank/DDBJ whole genome shotgun (WGS) entry which is preliminary data.</text>
</comment>
<evidence type="ECO:0000313" key="2">
    <source>
        <dbReference type="EMBL" id="KAL0631758.1"/>
    </source>
</evidence>
<feature type="region of interest" description="Disordered" evidence="1">
    <location>
        <begin position="16"/>
        <end position="49"/>
    </location>
</feature>
<proteinExistence type="predicted"/>
<organism evidence="2 3">
    <name type="scientific">Discina gigas</name>
    <dbReference type="NCBI Taxonomy" id="1032678"/>
    <lineage>
        <taxon>Eukaryota</taxon>
        <taxon>Fungi</taxon>
        <taxon>Dikarya</taxon>
        <taxon>Ascomycota</taxon>
        <taxon>Pezizomycotina</taxon>
        <taxon>Pezizomycetes</taxon>
        <taxon>Pezizales</taxon>
        <taxon>Discinaceae</taxon>
        <taxon>Discina</taxon>
    </lineage>
</organism>
<dbReference type="Proteomes" id="UP001447188">
    <property type="component" value="Unassembled WGS sequence"/>
</dbReference>
<dbReference type="EMBL" id="JBBBZM010000214">
    <property type="protein sequence ID" value="KAL0631758.1"/>
    <property type="molecule type" value="Genomic_DNA"/>
</dbReference>
<gene>
    <name evidence="2" type="ORF">Q9L58_009366</name>
</gene>
<accession>A0ABR3G7B4</accession>
<keyword evidence="3" id="KW-1185">Reference proteome</keyword>
<evidence type="ECO:0000256" key="1">
    <source>
        <dbReference type="SAM" id="MobiDB-lite"/>
    </source>
</evidence>
<protein>
    <submittedName>
        <fullName evidence="2">Uncharacterized protein</fullName>
    </submittedName>
</protein>
<reference evidence="2 3" key="1">
    <citation type="submission" date="2024-02" db="EMBL/GenBank/DDBJ databases">
        <title>Discinaceae phylogenomics.</title>
        <authorList>
            <person name="Dirks A.C."/>
            <person name="James T.Y."/>
        </authorList>
    </citation>
    <scope>NUCLEOTIDE SEQUENCE [LARGE SCALE GENOMIC DNA]</scope>
    <source>
        <strain evidence="2 3">ACD0624</strain>
    </source>
</reference>
<dbReference type="PRINTS" id="PR01217">
    <property type="entry name" value="PRICHEXTENSN"/>
</dbReference>
<name>A0ABR3G7B4_9PEZI</name>